<proteinExistence type="predicted"/>
<feature type="transmembrane region" description="Helical" evidence="5">
    <location>
        <begin position="28"/>
        <end position="45"/>
    </location>
</feature>
<evidence type="ECO:0000313" key="7">
    <source>
        <dbReference type="Proteomes" id="UP000288096"/>
    </source>
</evidence>
<comment type="subcellular location">
    <subcellularLocation>
        <location evidence="1">Membrane</location>
        <topology evidence="1">Multi-pass membrane protein</topology>
    </subcellularLocation>
</comment>
<comment type="caution">
    <text evidence="6">The sequence shown here is derived from an EMBL/GenBank/DDBJ whole genome shotgun (WGS) entry which is preliminary data.</text>
</comment>
<protein>
    <submittedName>
        <fullName evidence="6">Colicin V production protein</fullName>
    </submittedName>
</protein>
<dbReference type="Proteomes" id="UP000288096">
    <property type="component" value="Unassembled WGS sequence"/>
</dbReference>
<feature type="transmembrane region" description="Helical" evidence="5">
    <location>
        <begin position="65"/>
        <end position="89"/>
    </location>
</feature>
<dbReference type="RefSeq" id="WP_124330755.1">
    <property type="nucleotide sequence ID" value="NZ_BEXT01000001.1"/>
</dbReference>
<dbReference type="GO" id="GO:0016020">
    <property type="term" value="C:membrane"/>
    <property type="evidence" value="ECO:0007669"/>
    <property type="project" value="UniProtKB-SubCell"/>
</dbReference>
<dbReference type="InterPro" id="IPR003825">
    <property type="entry name" value="Colicin-V_CvpA"/>
</dbReference>
<evidence type="ECO:0000256" key="2">
    <source>
        <dbReference type="ARBA" id="ARBA00022692"/>
    </source>
</evidence>
<gene>
    <name evidence="6" type="ORF">DENIS_4712</name>
</gene>
<keyword evidence="3 5" id="KW-1133">Transmembrane helix</keyword>
<dbReference type="EMBL" id="BEXT01000001">
    <property type="protein sequence ID" value="GBC63714.1"/>
    <property type="molecule type" value="Genomic_DNA"/>
</dbReference>
<dbReference type="PANTHER" id="PTHR37306:SF1">
    <property type="entry name" value="COLICIN V PRODUCTION PROTEIN"/>
    <property type="match status" value="1"/>
</dbReference>
<reference evidence="7" key="1">
    <citation type="submission" date="2017-11" db="EMBL/GenBank/DDBJ databases">
        <authorList>
            <person name="Watanabe M."/>
            <person name="Kojima H."/>
        </authorList>
    </citation>
    <scope>NUCLEOTIDE SEQUENCE [LARGE SCALE GENOMIC DNA]</scope>
    <source>
        <strain evidence="7">Tokyo 01</strain>
    </source>
</reference>
<evidence type="ECO:0000313" key="6">
    <source>
        <dbReference type="EMBL" id="GBC63714.1"/>
    </source>
</evidence>
<dbReference type="OrthoDB" id="5419037at2"/>
<accession>A0A401G3C0</accession>
<evidence type="ECO:0000256" key="5">
    <source>
        <dbReference type="SAM" id="Phobius"/>
    </source>
</evidence>
<evidence type="ECO:0000256" key="1">
    <source>
        <dbReference type="ARBA" id="ARBA00004141"/>
    </source>
</evidence>
<sequence>MNALDILMVAILCYSLIMGCFRGLIRELTAIAGVLGGFFIGYTYYKEVARVFSRWLSDPVYLKILGFMALFCTVFIIAGLVGILLKYFVETAFGKGFDRTCGAGFGLIKGWLIISVLLVVLVAFLPRNAPVMRESRLAPYVTRLSEKMAAVVPWEMKREFRDRLSQLKQAWQTSHPSENKPSE</sequence>
<feature type="transmembrane region" description="Helical" evidence="5">
    <location>
        <begin position="101"/>
        <end position="125"/>
    </location>
</feature>
<organism evidence="6 7">
    <name type="scientific">Desulfonema ishimotonii</name>
    <dbReference type="NCBI Taxonomy" id="45657"/>
    <lineage>
        <taxon>Bacteria</taxon>
        <taxon>Pseudomonadati</taxon>
        <taxon>Thermodesulfobacteriota</taxon>
        <taxon>Desulfobacteria</taxon>
        <taxon>Desulfobacterales</taxon>
        <taxon>Desulfococcaceae</taxon>
        <taxon>Desulfonema</taxon>
    </lineage>
</organism>
<evidence type="ECO:0000256" key="3">
    <source>
        <dbReference type="ARBA" id="ARBA00022989"/>
    </source>
</evidence>
<dbReference type="Pfam" id="PF02674">
    <property type="entry name" value="Colicin_V"/>
    <property type="match status" value="1"/>
</dbReference>
<evidence type="ECO:0000256" key="4">
    <source>
        <dbReference type="ARBA" id="ARBA00023136"/>
    </source>
</evidence>
<dbReference type="AlphaFoldDB" id="A0A401G3C0"/>
<dbReference type="GO" id="GO:0009403">
    <property type="term" value="P:toxin biosynthetic process"/>
    <property type="evidence" value="ECO:0007669"/>
    <property type="project" value="InterPro"/>
</dbReference>
<dbReference type="PANTHER" id="PTHR37306">
    <property type="entry name" value="COLICIN V PRODUCTION PROTEIN"/>
    <property type="match status" value="1"/>
</dbReference>
<name>A0A401G3C0_9BACT</name>
<feature type="transmembrane region" description="Helical" evidence="5">
    <location>
        <begin position="6"/>
        <end position="21"/>
    </location>
</feature>
<reference evidence="7" key="2">
    <citation type="submission" date="2019-01" db="EMBL/GenBank/DDBJ databases">
        <title>Genome sequence of Desulfonema ishimotonii strain Tokyo 01.</title>
        <authorList>
            <person name="Fukui M."/>
        </authorList>
    </citation>
    <scope>NUCLEOTIDE SEQUENCE [LARGE SCALE GENOMIC DNA]</scope>
    <source>
        <strain evidence="7">Tokyo 01</strain>
    </source>
</reference>
<keyword evidence="7" id="KW-1185">Reference proteome</keyword>
<keyword evidence="4 5" id="KW-0472">Membrane</keyword>
<keyword evidence="2 5" id="KW-0812">Transmembrane</keyword>